<reference evidence="2" key="2">
    <citation type="submission" date="2021-12" db="EMBL/GenBank/DDBJ databases">
        <title>Resequencing data analysis of finger millet.</title>
        <authorList>
            <person name="Hatakeyama M."/>
            <person name="Aluri S."/>
            <person name="Balachadran M.T."/>
            <person name="Sivarajan S.R."/>
            <person name="Poveda L."/>
            <person name="Shimizu-Inatsugi R."/>
            <person name="Schlapbach R."/>
            <person name="Sreeman S.M."/>
            <person name="Shimizu K.K."/>
        </authorList>
    </citation>
    <scope>NUCLEOTIDE SEQUENCE</scope>
</reference>
<keyword evidence="1" id="KW-1133">Transmembrane helix</keyword>
<accession>A0AAV5BH58</accession>
<dbReference type="Proteomes" id="UP001054889">
    <property type="component" value="Unassembled WGS sequence"/>
</dbReference>
<sequence length="115" mass="12670">MAGLQAAGSGLPWLIWWTLLLCASPMWFYSGWAPSKLRGLLLCENRGVVAATTAVFGALRAGRLAGLGGRLANLVPLRQRWRTFPILLDARSRGRRGPGPYPVRLCFHYAFLCTL</sequence>
<comment type="caution">
    <text evidence="2">The sequence shown here is derived from an EMBL/GenBank/DDBJ whole genome shotgun (WGS) entry which is preliminary data.</text>
</comment>
<evidence type="ECO:0000313" key="3">
    <source>
        <dbReference type="Proteomes" id="UP001054889"/>
    </source>
</evidence>
<keyword evidence="3" id="KW-1185">Reference proteome</keyword>
<feature type="transmembrane region" description="Helical" evidence="1">
    <location>
        <begin position="14"/>
        <end position="32"/>
    </location>
</feature>
<organism evidence="2 3">
    <name type="scientific">Eleusine coracana subsp. coracana</name>
    <dbReference type="NCBI Taxonomy" id="191504"/>
    <lineage>
        <taxon>Eukaryota</taxon>
        <taxon>Viridiplantae</taxon>
        <taxon>Streptophyta</taxon>
        <taxon>Embryophyta</taxon>
        <taxon>Tracheophyta</taxon>
        <taxon>Spermatophyta</taxon>
        <taxon>Magnoliopsida</taxon>
        <taxon>Liliopsida</taxon>
        <taxon>Poales</taxon>
        <taxon>Poaceae</taxon>
        <taxon>PACMAD clade</taxon>
        <taxon>Chloridoideae</taxon>
        <taxon>Cynodonteae</taxon>
        <taxon>Eleusininae</taxon>
        <taxon>Eleusine</taxon>
    </lineage>
</organism>
<keyword evidence="1" id="KW-0472">Membrane</keyword>
<gene>
    <name evidence="2" type="primary">ga00481</name>
    <name evidence="2" type="ORF">PR202_ga00481</name>
</gene>
<proteinExistence type="predicted"/>
<reference evidence="2" key="1">
    <citation type="journal article" date="2018" name="DNA Res.">
        <title>Multiple hybrid de novo genome assembly of finger millet, an orphan allotetraploid crop.</title>
        <authorList>
            <person name="Hatakeyama M."/>
            <person name="Aluri S."/>
            <person name="Balachadran M.T."/>
            <person name="Sivarajan S.R."/>
            <person name="Patrignani A."/>
            <person name="Gruter S."/>
            <person name="Poveda L."/>
            <person name="Shimizu-Inatsugi R."/>
            <person name="Baeten J."/>
            <person name="Francoijs K.J."/>
            <person name="Nataraja K.N."/>
            <person name="Reddy Y.A.N."/>
            <person name="Phadnis S."/>
            <person name="Ravikumar R.L."/>
            <person name="Schlapbach R."/>
            <person name="Sreeman S.M."/>
            <person name="Shimizu K.K."/>
        </authorList>
    </citation>
    <scope>NUCLEOTIDE SEQUENCE</scope>
</reference>
<evidence type="ECO:0000313" key="2">
    <source>
        <dbReference type="EMBL" id="GJM84777.1"/>
    </source>
</evidence>
<protein>
    <submittedName>
        <fullName evidence="2">Uncharacterized protein</fullName>
    </submittedName>
</protein>
<dbReference type="AlphaFoldDB" id="A0AAV5BH58"/>
<name>A0AAV5BH58_ELECO</name>
<evidence type="ECO:0000256" key="1">
    <source>
        <dbReference type="SAM" id="Phobius"/>
    </source>
</evidence>
<dbReference type="EMBL" id="BQKI01000001">
    <property type="protein sequence ID" value="GJM84777.1"/>
    <property type="molecule type" value="Genomic_DNA"/>
</dbReference>
<keyword evidence="1" id="KW-0812">Transmembrane</keyword>